<proteinExistence type="predicted"/>
<dbReference type="PANTHER" id="PTHR15704">
    <property type="entry name" value="SUPERKILLER 3 PROTEIN-RELATED"/>
    <property type="match status" value="1"/>
</dbReference>
<dbReference type="GO" id="GO:0006433">
    <property type="term" value="P:prolyl-tRNA aminoacylation"/>
    <property type="evidence" value="ECO:0000318"/>
    <property type="project" value="GO_Central"/>
</dbReference>
<dbReference type="InterPro" id="IPR011990">
    <property type="entry name" value="TPR-like_helical_dom_sf"/>
</dbReference>
<organism evidence="3 4">
    <name type="scientific">Pristionchus pacificus</name>
    <name type="common">Parasitic nematode worm</name>
    <dbReference type="NCBI Taxonomy" id="54126"/>
    <lineage>
        <taxon>Eukaryota</taxon>
        <taxon>Metazoa</taxon>
        <taxon>Ecdysozoa</taxon>
        <taxon>Nematoda</taxon>
        <taxon>Chromadorea</taxon>
        <taxon>Rhabditida</taxon>
        <taxon>Rhabditina</taxon>
        <taxon>Diplogasteromorpha</taxon>
        <taxon>Diplogasteroidea</taxon>
        <taxon>Neodiplogasteridae</taxon>
        <taxon>Pristionchus</taxon>
    </lineage>
</organism>
<keyword evidence="2" id="KW-0802">TPR repeat</keyword>
<name>A0A8R1U9L3_PRIPA</name>
<dbReference type="GO" id="GO:0055087">
    <property type="term" value="C:Ski complex"/>
    <property type="evidence" value="ECO:0007669"/>
    <property type="project" value="InterPro"/>
</dbReference>
<dbReference type="PANTHER" id="PTHR15704:SF7">
    <property type="entry name" value="SUPERKILLER COMPLEX PROTEIN 3"/>
    <property type="match status" value="1"/>
</dbReference>
<dbReference type="SMART" id="SM00028">
    <property type="entry name" value="TPR"/>
    <property type="match status" value="3"/>
</dbReference>
<dbReference type="InterPro" id="IPR019734">
    <property type="entry name" value="TPR_rpt"/>
</dbReference>
<dbReference type="GO" id="GO:0004827">
    <property type="term" value="F:proline-tRNA ligase activity"/>
    <property type="evidence" value="ECO:0000318"/>
    <property type="project" value="GO_Central"/>
</dbReference>
<dbReference type="InterPro" id="IPR039226">
    <property type="entry name" value="Ski3/TTC37"/>
</dbReference>
<evidence type="ECO:0000313" key="3">
    <source>
        <dbReference type="EnsemblMetazoa" id="PPA09287.1"/>
    </source>
</evidence>
<dbReference type="Gene3D" id="1.25.40.10">
    <property type="entry name" value="Tetratricopeptide repeat domain"/>
    <property type="match status" value="3"/>
</dbReference>
<accession>A0A8R1U9L3</accession>
<evidence type="ECO:0000256" key="1">
    <source>
        <dbReference type="ARBA" id="ARBA00022737"/>
    </source>
</evidence>
<gene>
    <name evidence="3" type="primary">WBGene00098841</name>
</gene>
<keyword evidence="1" id="KW-0677">Repeat</keyword>
<protein>
    <submittedName>
        <fullName evidence="3">Uncharacterized protein</fullName>
    </submittedName>
</protein>
<reference evidence="3" key="2">
    <citation type="submission" date="2022-06" db="UniProtKB">
        <authorList>
            <consortium name="EnsemblMetazoa"/>
        </authorList>
    </citation>
    <scope>IDENTIFICATION</scope>
    <source>
        <strain evidence="3">PS312</strain>
    </source>
</reference>
<sequence length="1094" mass="125178">MDLKSILKNGKKLLSNSQFGDAYFVLKEGIDAGEEDYLLWCLFALAASNDGKIEEGIDAYGRAIKMDRKCITAWQGLNKLYSESKMVIDERALETVEILLKESDESKKDGLMKDKRRYLIELKKWNLLTKEDLEIEKELIPRILNSIVSEEKEFTKDEENTCSLCFSILGDDLTSEMSLRKAIFMYKSGGYSSWSHCVYHCTVDGDNEWIKEKRRLAMAIHYMMKQEINQEWRQLIGDMNQDAFYRFIFALAEEDTITASEILESLTSMDVPLSIASLRLLIRDEEYELVLSRIESLKSKFHDDSEVCEFLVGLEAESLLRCGNYDAALKLIPLPSPSFALIEARIIMQNGKDVDEILMGKMSEMDRIRLEVRRILNEGKNREAEEKCSGLDKNEWEDILLEAECVSPSKRVNLLVKAAKLNPRCSRAFFLLASILRGKNGAKAISLAERATSIRKGDEEYARLVDELMSESGEDDEKRLKAIMSYVQARDSSPLPEWTRISISRLLIHLNRVNDAVFYLQEGIGENDSSIRWALLGEAYCIRGQLSSSINAYEESIKKELNLHIVVSMLGVSLRMGDNLRTINLCNEWIDKARESQDSSMITSILLILAQSILSICNEDISLYLPTLFIHIKELFSLSSPSSMLYKLFGDSLVLLSKTSNSLFSSIEVPLEWKINDKMSCLRLSSLFYSRCVGMKKEEGSYWSDLSLSLYLQWKIEGKNETLERSRKCLIHAITLSSKKKKSTRSKLWSYLAMIEEGKGEGSIRIRHCLSRSIQLDGRNDEAWLRLGILFWKEGEMISACECIENSTKWNPLQSEGWSIWGEMSWNDGSEKGRRDGEDMMRHTLSLHPTVWSVSRYSEMVSERLKKGDKFDPSRLLIDINRVLQLKYSSSLSSIEDELRLGLLAELCGCYEEAKNIYDAVGESIHKERNELKYSCLPSSSTNSPKEKELVPLMKLCKESTQRLRELVESCECVIDPSVKEIVIVKEEDGEGEEKKERIIKTIYPSLKEQSIPLIVSNIIISNHTLDDSFISALHDLCPRDELIDYFPTVVPDEVDNGIRFISKDGDEPYRIHNEVARDIVSILKKRRQILHST</sequence>
<dbReference type="Proteomes" id="UP000005239">
    <property type="component" value="Unassembled WGS sequence"/>
</dbReference>
<reference evidence="4" key="1">
    <citation type="journal article" date="2008" name="Nat. Genet.">
        <title>The Pristionchus pacificus genome provides a unique perspective on nematode lifestyle and parasitism.</title>
        <authorList>
            <person name="Dieterich C."/>
            <person name="Clifton S.W."/>
            <person name="Schuster L.N."/>
            <person name="Chinwalla A."/>
            <person name="Delehaunty K."/>
            <person name="Dinkelacker I."/>
            <person name="Fulton L."/>
            <person name="Fulton R."/>
            <person name="Godfrey J."/>
            <person name="Minx P."/>
            <person name="Mitreva M."/>
            <person name="Roeseler W."/>
            <person name="Tian H."/>
            <person name="Witte H."/>
            <person name="Yang S.P."/>
            <person name="Wilson R.K."/>
            <person name="Sommer R.J."/>
        </authorList>
    </citation>
    <scope>NUCLEOTIDE SEQUENCE [LARGE SCALE GENOMIC DNA]</scope>
    <source>
        <strain evidence="4">PS312</strain>
    </source>
</reference>
<dbReference type="GO" id="GO:0005737">
    <property type="term" value="C:cytoplasm"/>
    <property type="evidence" value="ECO:0000318"/>
    <property type="project" value="GO_Central"/>
</dbReference>
<dbReference type="GO" id="GO:0017101">
    <property type="term" value="C:aminoacyl-tRNA synthetase multienzyme complex"/>
    <property type="evidence" value="ECO:0000318"/>
    <property type="project" value="GO_Central"/>
</dbReference>
<evidence type="ECO:0000313" key="4">
    <source>
        <dbReference type="Proteomes" id="UP000005239"/>
    </source>
</evidence>
<dbReference type="AlphaFoldDB" id="A0A8R1U9L3"/>
<dbReference type="EnsemblMetazoa" id="PPA09287.1">
    <property type="protein sequence ID" value="PPA09287.1"/>
    <property type="gene ID" value="WBGene00098841"/>
</dbReference>
<dbReference type="OrthoDB" id="421075at2759"/>
<dbReference type="GO" id="GO:0006401">
    <property type="term" value="P:RNA catabolic process"/>
    <property type="evidence" value="ECO:0007669"/>
    <property type="project" value="InterPro"/>
</dbReference>
<evidence type="ECO:0000256" key="2">
    <source>
        <dbReference type="ARBA" id="ARBA00022803"/>
    </source>
</evidence>
<keyword evidence="4" id="KW-1185">Reference proteome</keyword>
<dbReference type="SUPFAM" id="SSF48452">
    <property type="entry name" value="TPR-like"/>
    <property type="match status" value="2"/>
</dbReference>